<dbReference type="RefSeq" id="WP_150089169.1">
    <property type="nucleotide sequence ID" value="NZ_VWSF01000011.1"/>
</dbReference>
<protein>
    <submittedName>
        <fullName evidence="4">DUF4476 domain-containing protein</fullName>
    </submittedName>
</protein>
<feature type="compositionally biased region" description="Basic and acidic residues" evidence="1">
    <location>
        <begin position="127"/>
        <end position="143"/>
    </location>
</feature>
<evidence type="ECO:0000259" key="3">
    <source>
        <dbReference type="Pfam" id="PF14771"/>
    </source>
</evidence>
<feature type="chain" id="PRO_5024302959" evidence="2">
    <location>
        <begin position="21"/>
        <end position="244"/>
    </location>
</feature>
<dbReference type="EMBL" id="VWSF01000011">
    <property type="protein sequence ID" value="KAA5544139.1"/>
    <property type="molecule type" value="Genomic_DNA"/>
</dbReference>
<keyword evidence="5" id="KW-1185">Reference proteome</keyword>
<feature type="signal peptide" evidence="2">
    <location>
        <begin position="1"/>
        <end position="20"/>
    </location>
</feature>
<dbReference type="Proteomes" id="UP000323426">
    <property type="component" value="Unassembled WGS sequence"/>
</dbReference>
<feature type="region of interest" description="Disordered" evidence="1">
    <location>
        <begin position="115"/>
        <end position="143"/>
    </location>
</feature>
<evidence type="ECO:0000256" key="1">
    <source>
        <dbReference type="SAM" id="MobiDB-lite"/>
    </source>
</evidence>
<sequence>MKSLVVLFFGMLLWTQQAYASRASVAFASKRGEPFLVAIDGRLINRNPTDRLRLNDIPAGYHAAEIRFPDRYGALVHRARIFLEPGYETEFVVQVVGRRPRVVLNRVGRYPINGGVVPPPYPVPEPPRPRPDYPDRNDDRNRDNVCPDLLAGAEFERFFNTLSSRPFDDDKLSLAKQVIGQSTIYAEDLKRVMKQFSFDNRKTDLAKFAYNNVCDRRNFYLVYDAFTFESSARELERYINDLAK</sequence>
<gene>
    <name evidence="4" type="ORF">F0145_14585</name>
</gene>
<feature type="compositionally biased region" description="Pro residues" evidence="1">
    <location>
        <begin position="117"/>
        <end position="126"/>
    </location>
</feature>
<name>A0A5M6DDH7_9BACT</name>
<accession>A0A5M6DDH7</accession>
<evidence type="ECO:0000256" key="2">
    <source>
        <dbReference type="SAM" id="SignalP"/>
    </source>
</evidence>
<keyword evidence="2" id="KW-0732">Signal</keyword>
<evidence type="ECO:0000313" key="4">
    <source>
        <dbReference type="EMBL" id="KAA5544139.1"/>
    </source>
</evidence>
<dbReference type="Pfam" id="PF14771">
    <property type="entry name" value="DUF4476"/>
    <property type="match status" value="1"/>
</dbReference>
<dbReference type="InterPro" id="IPR028011">
    <property type="entry name" value="DUF4476"/>
</dbReference>
<proteinExistence type="predicted"/>
<evidence type="ECO:0000313" key="5">
    <source>
        <dbReference type="Proteomes" id="UP000323426"/>
    </source>
</evidence>
<feature type="domain" description="DUF4476" evidence="3">
    <location>
        <begin position="154"/>
        <end position="239"/>
    </location>
</feature>
<reference evidence="4 5" key="1">
    <citation type="submission" date="2019-09" db="EMBL/GenBank/DDBJ databases">
        <title>Genome sequence and assembly of Adhaeribacter sp.</title>
        <authorList>
            <person name="Chhetri G."/>
        </authorList>
    </citation>
    <scope>NUCLEOTIDE SEQUENCE [LARGE SCALE GENOMIC DNA]</scope>
    <source>
        <strain evidence="4 5">DK36</strain>
    </source>
</reference>
<organism evidence="4 5">
    <name type="scientific">Adhaeribacter rhizoryzae</name>
    <dbReference type="NCBI Taxonomy" id="2607907"/>
    <lineage>
        <taxon>Bacteria</taxon>
        <taxon>Pseudomonadati</taxon>
        <taxon>Bacteroidota</taxon>
        <taxon>Cytophagia</taxon>
        <taxon>Cytophagales</taxon>
        <taxon>Hymenobacteraceae</taxon>
        <taxon>Adhaeribacter</taxon>
    </lineage>
</organism>
<dbReference type="AlphaFoldDB" id="A0A5M6DDH7"/>
<comment type="caution">
    <text evidence="4">The sequence shown here is derived from an EMBL/GenBank/DDBJ whole genome shotgun (WGS) entry which is preliminary data.</text>
</comment>